<organism evidence="1 2">
    <name type="scientific">Streptomyces boncukensis</name>
    <dbReference type="NCBI Taxonomy" id="2711219"/>
    <lineage>
        <taxon>Bacteria</taxon>
        <taxon>Bacillati</taxon>
        <taxon>Actinomycetota</taxon>
        <taxon>Actinomycetes</taxon>
        <taxon>Kitasatosporales</taxon>
        <taxon>Streptomycetaceae</taxon>
        <taxon>Streptomyces</taxon>
    </lineage>
</organism>
<sequence>FARTSDGRVVLSGLGGFEGPAGAALPLVEVALAGEGSTGTAGKRHVDGALGRRLRYERHTAAARRHTVHRSDPETGLRVAAHYETGGAGQPDGSAVPTLRTWAELRADAGRAVMGDPTTERLLPLVDAAAGMGAEVFCVDAGWYDEDRRGPGP</sequence>
<name>A0A6G4XBE7_9ACTN</name>
<protein>
    <recommendedName>
        <fullName evidence="3">Alpha-galactosidase</fullName>
    </recommendedName>
</protein>
<dbReference type="AlphaFoldDB" id="A0A6G4XBE7"/>
<dbReference type="Proteomes" id="UP000477722">
    <property type="component" value="Unassembled WGS sequence"/>
</dbReference>
<evidence type="ECO:0000313" key="1">
    <source>
        <dbReference type="EMBL" id="NGO74064.1"/>
    </source>
</evidence>
<dbReference type="EMBL" id="JAAKZZ010001124">
    <property type="protein sequence ID" value="NGO74064.1"/>
    <property type="molecule type" value="Genomic_DNA"/>
</dbReference>
<proteinExistence type="predicted"/>
<evidence type="ECO:0008006" key="3">
    <source>
        <dbReference type="Google" id="ProtNLM"/>
    </source>
</evidence>
<dbReference type="Gene3D" id="3.20.20.70">
    <property type="entry name" value="Aldolase class I"/>
    <property type="match status" value="1"/>
</dbReference>
<reference evidence="1 2" key="1">
    <citation type="submission" date="2020-02" db="EMBL/GenBank/DDBJ databases">
        <title>Whole-genome analyses of novel actinobacteria.</title>
        <authorList>
            <person name="Sahin N."/>
            <person name="Tatar D."/>
        </authorList>
    </citation>
    <scope>NUCLEOTIDE SEQUENCE [LARGE SCALE GENOMIC DNA]</scope>
    <source>
        <strain evidence="1 2">SB3404</strain>
    </source>
</reference>
<accession>A0A6G4XBE7</accession>
<gene>
    <name evidence="1" type="ORF">G5C65_38260</name>
</gene>
<comment type="caution">
    <text evidence="1">The sequence shown here is derived from an EMBL/GenBank/DDBJ whole genome shotgun (WGS) entry which is preliminary data.</text>
</comment>
<feature type="non-terminal residue" evidence="1">
    <location>
        <position position="1"/>
    </location>
</feature>
<dbReference type="InterPro" id="IPR013785">
    <property type="entry name" value="Aldolase_TIM"/>
</dbReference>
<keyword evidence="2" id="KW-1185">Reference proteome</keyword>
<feature type="non-terminal residue" evidence="1">
    <location>
        <position position="153"/>
    </location>
</feature>
<evidence type="ECO:0000313" key="2">
    <source>
        <dbReference type="Proteomes" id="UP000477722"/>
    </source>
</evidence>